<proteinExistence type="predicted"/>
<feature type="signal peptide" evidence="1">
    <location>
        <begin position="1"/>
        <end position="29"/>
    </location>
</feature>
<sequence>MITTRRRRATLVALVCAALALPLAAPASAAPTVPSRALVAPAKAAPASLTTAASDVQAAPLATARARSSMKLTSYEKLASTHKRTYVKVRVTNGKGQRLSLQRYSKGKWRTVTKTRAPRAVGAKTVKIRVPKKAGSFKYRVVMSKSSANKRIVSKKVRVFQSDYAKHKRYIAKARAHMKRWCPDTPIFVDTPNVRAGEWAAGMAWTRWSFTGSKASWKQTIELRSGLTGASLKHIAIHECAHIVQARPIVKGITTYEKSEARTDKIFRKGAAEPHEQQADCMAYAKTRDKSQMVYTKSCSGKRLKNAKGMWKSYGTKYQKPNLTWAWRY</sequence>
<organism evidence="2 3">
    <name type="scientific">Flavimobilis marinus</name>
    <dbReference type="NCBI Taxonomy" id="285351"/>
    <lineage>
        <taxon>Bacteria</taxon>
        <taxon>Bacillati</taxon>
        <taxon>Actinomycetota</taxon>
        <taxon>Actinomycetes</taxon>
        <taxon>Micrococcales</taxon>
        <taxon>Jonesiaceae</taxon>
        <taxon>Flavimobilis</taxon>
    </lineage>
</organism>
<evidence type="ECO:0000313" key="3">
    <source>
        <dbReference type="Proteomes" id="UP000198520"/>
    </source>
</evidence>
<evidence type="ECO:0008006" key="4">
    <source>
        <dbReference type="Google" id="ProtNLM"/>
    </source>
</evidence>
<evidence type="ECO:0000256" key="1">
    <source>
        <dbReference type="SAM" id="SignalP"/>
    </source>
</evidence>
<name>A0A1I2CDZ0_9MICO</name>
<dbReference type="OrthoDB" id="4823520at2"/>
<dbReference type="Proteomes" id="UP000198520">
    <property type="component" value="Unassembled WGS sequence"/>
</dbReference>
<dbReference type="RefSeq" id="WP_093374146.1">
    <property type="nucleotide sequence ID" value="NZ_BNAN01000001.1"/>
</dbReference>
<feature type="chain" id="PRO_5011715889" description="SprT-like family protein" evidence="1">
    <location>
        <begin position="30"/>
        <end position="329"/>
    </location>
</feature>
<protein>
    <recommendedName>
        <fullName evidence="4">SprT-like family protein</fullName>
    </recommendedName>
</protein>
<keyword evidence="3" id="KW-1185">Reference proteome</keyword>
<reference evidence="3" key="1">
    <citation type="submission" date="2016-10" db="EMBL/GenBank/DDBJ databases">
        <authorList>
            <person name="Varghese N."/>
            <person name="Submissions S."/>
        </authorList>
    </citation>
    <scope>NUCLEOTIDE SEQUENCE [LARGE SCALE GENOMIC DNA]</scope>
    <source>
        <strain evidence="3">DSM 19083</strain>
    </source>
</reference>
<accession>A0A1I2CDZ0</accession>
<gene>
    <name evidence="2" type="ORF">SAMN04488035_0081</name>
</gene>
<dbReference type="EMBL" id="FONZ01000001">
    <property type="protein sequence ID" value="SFE66345.1"/>
    <property type="molecule type" value="Genomic_DNA"/>
</dbReference>
<keyword evidence="1" id="KW-0732">Signal</keyword>
<dbReference type="AlphaFoldDB" id="A0A1I2CDZ0"/>
<evidence type="ECO:0000313" key="2">
    <source>
        <dbReference type="EMBL" id="SFE66345.1"/>
    </source>
</evidence>